<dbReference type="Proteomes" id="UP000242351">
    <property type="component" value="Unassembled WGS sequence"/>
</dbReference>
<organism evidence="1 3">
    <name type="scientific">Acinetobacter pseudolwoffii</name>
    <dbReference type="NCBI Taxonomy" id="2053287"/>
    <lineage>
        <taxon>Bacteria</taxon>
        <taxon>Pseudomonadati</taxon>
        <taxon>Pseudomonadota</taxon>
        <taxon>Gammaproteobacteria</taxon>
        <taxon>Moraxellales</taxon>
        <taxon>Moraxellaceae</taxon>
        <taxon>Acinetobacter</taxon>
    </lineage>
</organism>
<dbReference type="Gene3D" id="3.40.50.300">
    <property type="entry name" value="P-loop containing nucleotide triphosphate hydrolases"/>
    <property type="match status" value="1"/>
</dbReference>
<dbReference type="CDD" id="cd00009">
    <property type="entry name" value="AAA"/>
    <property type="match status" value="1"/>
</dbReference>
<proteinExistence type="predicted"/>
<dbReference type="Proteomes" id="UP000243446">
    <property type="component" value="Unassembled WGS sequence"/>
</dbReference>
<dbReference type="SUPFAM" id="SSF52540">
    <property type="entry name" value="P-loop containing nucleoside triphosphate hydrolases"/>
    <property type="match status" value="1"/>
</dbReference>
<comment type="caution">
    <text evidence="1">The sequence shown here is derived from an EMBL/GenBank/DDBJ whole genome shotgun (WGS) entry which is preliminary data.</text>
</comment>
<dbReference type="InterPro" id="IPR008533">
    <property type="entry name" value="DUF815"/>
</dbReference>
<evidence type="ECO:0000313" key="4">
    <source>
        <dbReference type="Proteomes" id="UP000243446"/>
    </source>
</evidence>
<dbReference type="EMBL" id="PHRG01000003">
    <property type="protein sequence ID" value="PJO75272.1"/>
    <property type="molecule type" value="Genomic_DNA"/>
</dbReference>
<dbReference type="Pfam" id="PF05673">
    <property type="entry name" value="DUF815"/>
    <property type="match status" value="1"/>
</dbReference>
<reference evidence="2 4" key="1">
    <citation type="submission" date="2017-11" db="EMBL/GenBank/DDBJ databases">
        <title>Revising the taxonomy of the Acinetobacter lwoffii group: the description of Acinetobacter pseudolwoffii sp. nov. and emended description of Acinetobacter lwoffii.</title>
        <authorList>
            <person name="Nemec A."/>
            <person name="Radolfova-Krizova L."/>
        </authorList>
    </citation>
    <scope>NUCLEOTIDE SEQUENCE [LARGE SCALE GENOMIC DNA]</scope>
    <source>
        <strain evidence="2 4">ANC 5044</strain>
    </source>
</reference>
<dbReference type="AlphaFoldDB" id="A0A2H9UIT1"/>
<name>A0A2H9UIT1_9GAMM</name>
<sequence length="290" mass="33293">MAKIELPDNILNTLSTVLLQLQQSLPELKHAPDFSAHAYKWQQGELKPIHQLRQMELADLKGIERQKEKVIQNTLQFLNGLPANDVLLTGSRGTGKSSIVRALLTEYAAQGLRLIEIERDDLSELPEIQKLIADRPEKFIVYCDDLAFNAEDENYRSLKSVLDGSLQSGSSNFVIYATSNRRHLLPEFMHENTPVTRVDVPQYTELHPQEAIEEKISLSDRFGLWLSFYPMDQNLYLEIVEHYLKKAEMELTPETRAEALRWCQARGQRSGRAAYQFSKHWIGSQQLNSL</sequence>
<protein>
    <submittedName>
        <fullName evidence="1">AAA family ATPase</fullName>
    </submittedName>
</protein>
<dbReference type="PANTHER" id="PTHR42935">
    <property type="entry name" value="SLR0930 PROTEIN"/>
    <property type="match status" value="1"/>
</dbReference>
<gene>
    <name evidence="1" type="ORF">CU320_13075</name>
    <name evidence="2" type="ORF">CWI32_06940</name>
</gene>
<dbReference type="PANTHER" id="PTHR42935:SF1">
    <property type="entry name" value="SLR0930 PROTEIN"/>
    <property type="match status" value="1"/>
</dbReference>
<dbReference type="EMBL" id="PGOZ01000020">
    <property type="protein sequence ID" value="PJI31609.1"/>
    <property type="molecule type" value="Genomic_DNA"/>
</dbReference>
<dbReference type="InterPro" id="IPR027417">
    <property type="entry name" value="P-loop_NTPase"/>
</dbReference>
<accession>A0A2H9UIT1</accession>
<evidence type="ECO:0000313" key="2">
    <source>
        <dbReference type="EMBL" id="PJO75272.1"/>
    </source>
</evidence>
<reference evidence="1 3" key="3">
    <citation type="submission" date="2017-12" db="EMBL/GenBank/DDBJ databases">
        <title>Revising the taxonomy of the Acinetobacter lwoffii group: the description of Acinetobacter pseudolwoffii sp. nov. and emended description of Acinetobacter lwoffii.</title>
        <authorList>
            <person name="Nemec A."/>
        </authorList>
    </citation>
    <scope>NUCLEOTIDE SEQUENCE [LARGE SCALE GENOMIC DNA]</scope>
    <source>
        <strain evidence="1 3">ANC 5347</strain>
    </source>
</reference>
<dbReference type="GeneID" id="97178131"/>
<evidence type="ECO:0000313" key="3">
    <source>
        <dbReference type="Proteomes" id="UP000242351"/>
    </source>
</evidence>
<reference evidence="1 3" key="2">
    <citation type="submission" date="2017-11" db="EMBL/GenBank/DDBJ databases">
        <authorList>
            <person name="Han C.G."/>
        </authorList>
    </citation>
    <scope>NUCLEOTIDE SEQUENCE [LARGE SCALE GENOMIC DNA]</scope>
    <source>
        <strain evidence="1 3">ANC 5347</strain>
    </source>
</reference>
<accession>A0A2H9YRJ1</accession>
<dbReference type="RefSeq" id="WP_100358063.1">
    <property type="nucleotide sequence ID" value="NZ_CBDBYO010000040.1"/>
</dbReference>
<evidence type="ECO:0000313" key="1">
    <source>
        <dbReference type="EMBL" id="PJI31609.1"/>
    </source>
</evidence>